<dbReference type="InterPro" id="IPR041891">
    <property type="entry name" value="Alpha_CA_prokaryot-like"/>
</dbReference>
<dbReference type="InterPro" id="IPR023561">
    <property type="entry name" value="Carbonic_anhydrase_a-class"/>
</dbReference>
<dbReference type="AlphaFoldDB" id="A0A5C1EDS6"/>
<evidence type="ECO:0000259" key="8">
    <source>
        <dbReference type="PROSITE" id="PS51144"/>
    </source>
</evidence>
<comment type="similarity">
    <text evidence="1">Belongs to the alpha-carbonic anhydrase family.</text>
</comment>
<dbReference type="RefSeq" id="WP_149426175.1">
    <property type="nucleotide sequence ID" value="NZ_CP022579.1"/>
</dbReference>
<name>A0A5C1EDS6_9RHOO</name>
<comment type="catalytic activity">
    <reaction evidence="6">
        <text>hydrogencarbonate + H(+) = CO2 + H2O</text>
        <dbReference type="Rhea" id="RHEA:10748"/>
        <dbReference type="ChEBI" id="CHEBI:15377"/>
        <dbReference type="ChEBI" id="CHEBI:15378"/>
        <dbReference type="ChEBI" id="CHEBI:16526"/>
        <dbReference type="ChEBI" id="CHEBI:17544"/>
        <dbReference type="EC" id="4.2.1.1"/>
    </reaction>
</comment>
<organism evidence="9 10">
    <name type="scientific">Oryzomicrobium terrae</name>
    <dbReference type="NCBI Taxonomy" id="1735038"/>
    <lineage>
        <taxon>Bacteria</taxon>
        <taxon>Pseudomonadati</taxon>
        <taxon>Pseudomonadota</taxon>
        <taxon>Betaproteobacteria</taxon>
        <taxon>Rhodocyclales</taxon>
        <taxon>Rhodocyclaceae</taxon>
        <taxon>Oryzomicrobium</taxon>
    </lineage>
</organism>
<evidence type="ECO:0000256" key="4">
    <source>
        <dbReference type="ARBA" id="ARBA00022833"/>
    </source>
</evidence>
<dbReference type="PANTHER" id="PTHR18952">
    <property type="entry name" value="CARBONIC ANHYDRASE"/>
    <property type="match status" value="1"/>
</dbReference>
<keyword evidence="10" id="KW-1185">Reference proteome</keyword>
<dbReference type="SMART" id="SM01057">
    <property type="entry name" value="Carb_anhydrase"/>
    <property type="match status" value="1"/>
</dbReference>
<evidence type="ECO:0000256" key="7">
    <source>
        <dbReference type="SAM" id="SignalP"/>
    </source>
</evidence>
<accession>A0A5C1EDS6</accession>
<evidence type="ECO:0000256" key="1">
    <source>
        <dbReference type="ARBA" id="ARBA00010718"/>
    </source>
</evidence>
<dbReference type="Gene3D" id="3.10.200.10">
    <property type="entry name" value="Alpha carbonic anhydrase"/>
    <property type="match status" value="1"/>
</dbReference>
<feature type="signal peptide" evidence="7">
    <location>
        <begin position="1"/>
        <end position="42"/>
    </location>
</feature>
<evidence type="ECO:0000256" key="5">
    <source>
        <dbReference type="ARBA" id="ARBA00023239"/>
    </source>
</evidence>
<protein>
    <recommendedName>
        <fullName evidence="2">carbonic anhydrase</fullName>
        <ecNumber evidence="2">4.2.1.1</ecNumber>
    </recommendedName>
</protein>
<dbReference type="PANTHER" id="PTHR18952:SF265">
    <property type="entry name" value="CARBONIC ANHYDRASE"/>
    <property type="match status" value="1"/>
</dbReference>
<keyword evidence="4" id="KW-0862">Zinc</keyword>
<sequence>MTKSQIGTTSPVGEQCPRFRGAAVFGAALSLALAVCPLFAHAAEGPRSNAKPITEVRQPAPTQAPAVVAKAAPEARPAAPAADWRSLVSEAGRRVDIDRASIKKDETGKTVAWGRIVLDKEVPDPRSSAAYKVVQAYNRYDCANRTFATLRRSFLRGDGEVLREEEVKAAAELPVRSGSIEDRLLREICRPQTPGEVRREAERAAGRVLEVASFDLQKANEAVVAKETKKAVKKVATSEEAVAPARAAPADPAAALEARMAKAPAPRTTAAPRRVVAREHEVHWDYEGPGGPENWGKLKPEFAQCAKGTRQSPIDLRDSIVVDQEPIQFQYEQAPFRIVDNGHTVQVTPQGNNFITVMGRTYRLTQFHFHRPSEERINGRDFDMVAHLVHQSADGRLAVVAVLLERGEANPTIQTLWNNLPLEKQDEFQPSTASLDPASLLPKDRRYLAYMGSLTTPPCTEGVLWLVIRQPAQLSADQIGIFSRLYRNNARPVQPGNGRLIKESR</sequence>
<gene>
    <name evidence="9" type="primary">ecaA</name>
    <name evidence="9" type="ORF">OTERR_28110</name>
</gene>
<proteinExistence type="inferred from homology"/>
<dbReference type="InterPro" id="IPR031939">
    <property type="entry name" value="Adhesin_E-like"/>
</dbReference>
<dbReference type="Proteomes" id="UP000323671">
    <property type="component" value="Chromosome"/>
</dbReference>
<dbReference type="EC" id="4.2.1.1" evidence="2"/>
<keyword evidence="7" id="KW-0732">Signal</keyword>
<dbReference type="Pfam" id="PF00194">
    <property type="entry name" value="Carb_anhydrase"/>
    <property type="match status" value="1"/>
</dbReference>
<evidence type="ECO:0000256" key="6">
    <source>
        <dbReference type="ARBA" id="ARBA00048348"/>
    </source>
</evidence>
<dbReference type="KEGG" id="otr:OTERR_28110"/>
<dbReference type="PROSITE" id="PS51144">
    <property type="entry name" value="ALPHA_CA_2"/>
    <property type="match status" value="1"/>
</dbReference>
<feature type="domain" description="Alpha-carbonic anhydrase" evidence="8">
    <location>
        <begin position="282"/>
        <end position="505"/>
    </location>
</feature>
<dbReference type="CDD" id="cd03124">
    <property type="entry name" value="alpha_CA_prokaryotic_like"/>
    <property type="match status" value="1"/>
</dbReference>
<dbReference type="InterPro" id="IPR036398">
    <property type="entry name" value="CA_dom_sf"/>
</dbReference>
<dbReference type="EMBL" id="CP022579">
    <property type="protein sequence ID" value="QEL66287.1"/>
    <property type="molecule type" value="Genomic_DNA"/>
</dbReference>
<reference evidence="9 10" key="1">
    <citation type="submission" date="2017-07" db="EMBL/GenBank/DDBJ databases">
        <title>Complete genome sequence of Oryzomicrobium terrae TPP412.</title>
        <authorList>
            <person name="Chiu L.-W."/>
            <person name="Lo K.-J."/>
            <person name="Tsai Y.-M."/>
            <person name="Lin S.-S."/>
            <person name="Kuo C.-H."/>
            <person name="Liu C.-T."/>
        </authorList>
    </citation>
    <scope>NUCLEOTIDE SEQUENCE [LARGE SCALE GENOMIC DNA]</scope>
    <source>
        <strain evidence="9 10">TPP412</strain>
    </source>
</reference>
<dbReference type="GO" id="GO:0008270">
    <property type="term" value="F:zinc ion binding"/>
    <property type="evidence" value="ECO:0007669"/>
    <property type="project" value="InterPro"/>
</dbReference>
<feature type="chain" id="PRO_5022853436" description="carbonic anhydrase" evidence="7">
    <location>
        <begin position="43"/>
        <end position="505"/>
    </location>
</feature>
<dbReference type="Pfam" id="PF16747">
    <property type="entry name" value="Adhesin_E"/>
    <property type="match status" value="1"/>
</dbReference>
<dbReference type="GO" id="GO:0004089">
    <property type="term" value="F:carbonate dehydratase activity"/>
    <property type="evidence" value="ECO:0007669"/>
    <property type="project" value="UniProtKB-EC"/>
</dbReference>
<dbReference type="InterPro" id="IPR001148">
    <property type="entry name" value="CA_dom"/>
</dbReference>
<dbReference type="SUPFAM" id="SSF51069">
    <property type="entry name" value="Carbonic anhydrase"/>
    <property type="match status" value="1"/>
</dbReference>
<evidence type="ECO:0000256" key="2">
    <source>
        <dbReference type="ARBA" id="ARBA00012925"/>
    </source>
</evidence>
<evidence type="ECO:0000313" key="9">
    <source>
        <dbReference type="EMBL" id="QEL66287.1"/>
    </source>
</evidence>
<evidence type="ECO:0000256" key="3">
    <source>
        <dbReference type="ARBA" id="ARBA00022723"/>
    </source>
</evidence>
<evidence type="ECO:0000313" key="10">
    <source>
        <dbReference type="Proteomes" id="UP000323671"/>
    </source>
</evidence>
<keyword evidence="3" id="KW-0479">Metal-binding</keyword>
<keyword evidence="5" id="KW-0456">Lyase</keyword>